<reference evidence="1" key="1">
    <citation type="journal article" date="2011" name="PLoS Biol.">
        <title>Gene gain and loss during evolution of obligate parasitism in the white rust pathogen of Arabidopsis thaliana.</title>
        <authorList>
            <person name="Kemen E."/>
            <person name="Gardiner A."/>
            <person name="Schultz-Larsen T."/>
            <person name="Kemen A.C."/>
            <person name="Balmuth A.L."/>
            <person name="Robert-Seilaniantz A."/>
            <person name="Bailey K."/>
            <person name="Holub E."/>
            <person name="Studholme D.J."/>
            <person name="Maclean D."/>
            <person name="Jones J.D."/>
        </authorList>
    </citation>
    <scope>NUCLEOTIDE SEQUENCE</scope>
</reference>
<proteinExistence type="predicted"/>
<accession>F0WUF1</accession>
<dbReference type="HOGENOM" id="CLU_2255209_0_0_1"/>
<sequence length="104" mass="11606">MVTAASSSSHVISSKLGLTRLRCSPQAGPHRDRWTAKCDVEKYQRTRCTPRREASEACLRVPLAVLRDACDHRMFLPLPVVAFLAARSTDLIQTYDCAQSIKSM</sequence>
<dbReference type="EMBL" id="FR824316">
    <property type="protein sequence ID" value="CCA25031.1"/>
    <property type="molecule type" value="Genomic_DNA"/>
</dbReference>
<dbReference type="AlphaFoldDB" id="F0WUF1"/>
<organism evidence="1">
    <name type="scientific">Albugo laibachii Nc14</name>
    <dbReference type="NCBI Taxonomy" id="890382"/>
    <lineage>
        <taxon>Eukaryota</taxon>
        <taxon>Sar</taxon>
        <taxon>Stramenopiles</taxon>
        <taxon>Oomycota</taxon>
        <taxon>Peronosporomycetes</taxon>
        <taxon>Albuginales</taxon>
        <taxon>Albuginaceae</taxon>
        <taxon>Albugo</taxon>
    </lineage>
</organism>
<gene>
    <name evidence="1" type="primary">AlNc14C271G9971</name>
    <name evidence="1" type="ORF">ALNC14_111750</name>
</gene>
<reference evidence="1" key="2">
    <citation type="submission" date="2011-02" db="EMBL/GenBank/DDBJ databases">
        <authorList>
            <person name="MacLean D."/>
        </authorList>
    </citation>
    <scope>NUCLEOTIDE SEQUENCE</scope>
</reference>
<evidence type="ECO:0000313" key="1">
    <source>
        <dbReference type="EMBL" id="CCA25031.1"/>
    </source>
</evidence>
<protein>
    <submittedName>
        <fullName evidence="1">AlNc14C271G9971 protein</fullName>
    </submittedName>
</protein>
<name>F0WUF1_9STRA</name>